<reference evidence="1" key="1">
    <citation type="submission" date="2022-02" db="EMBL/GenBank/DDBJ databases">
        <title>Plant Genome Project.</title>
        <authorList>
            <person name="Zhang R.-G."/>
        </authorList>
    </citation>
    <scope>NUCLEOTIDE SEQUENCE</scope>
    <source>
        <strain evidence="1">AT1</strain>
    </source>
</reference>
<protein>
    <submittedName>
        <fullName evidence="1">Uncharacterized protein</fullName>
    </submittedName>
</protein>
<accession>A0ACC0L2Q9</accession>
<gene>
    <name evidence="1" type="ORF">RHMOL_Rhmol13G0009200</name>
</gene>
<organism evidence="1 2">
    <name type="scientific">Rhododendron molle</name>
    <name type="common">Chinese azalea</name>
    <name type="synonym">Azalea mollis</name>
    <dbReference type="NCBI Taxonomy" id="49168"/>
    <lineage>
        <taxon>Eukaryota</taxon>
        <taxon>Viridiplantae</taxon>
        <taxon>Streptophyta</taxon>
        <taxon>Embryophyta</taxon>
        <taxon>Tracheophyta</taxon>
        <taxon>Spermatophyta</taxon>
        <taxon>Magnoliopsida</taxon>
        <taxon>eudicotyledons</taxon>
        <taxon>Gunneridae</taxon>
        <taxon>Pentapetalae</taxon>
        <taxon>asterids</taxon>
        <taxon>Ericales</taxon>
        <taxon>Ericaceae</taxon>
        <taxon>Ericoideae</taxon>
        <taxon>Rhodoreae</taxon>
        <taxon>Rhododendron</taxon>
    </lineage>
</organism>
<dbReference type="EMBL" id="CM046400">
    <property type="protein sequence ID" value="KAI8522609.1"/>
    <property type="molecule type" value="Genomic_DNA"/>
</dbReference>
<comment type="caution">
    <text evidence="1">The sequence shown here is derived from an EMBL/GenBank/DDBJ whole genome shotgun (WGS) entry which is preliminary data.</text>
</comment>
<name>A0ACC0L2Q9_RHOML</name>
<keyword evidence="2" id="KW-1185">Reference proteome</keyword>
<sequence length="210" mass="21917">MGNCKSCYSCVEPESTATIIDARGNRLQIKVPITAAEIMLDEPGHVVSPAQLIRKTGRIPVMKADEELSAGEVYLVVPVSRARCKVSESEMATIDSACGKRQQKRRSSKVSPAATEGYGEKAEGSDVIKQGNITGLSGHQLVVEWWCSVGSGGGGVVRGSGGGGGGVVRGSGGGVVTIVVVEWRWWWSGGCGKSGGGGVVVEEWRRQSGV</sequence>
<dbReference type="Proteomes" id="UP001062846">
    <property type="component" value="Chromosome 13"/>
</dbReference>
<evidence type="ECO:0000313" key="1">
    <source>
        <dbReference type="EMBL" id="KAI8522609.1"/>
    </source>
</evidence>
<proteinExistence type="predicted"/>
<evidence type="ECO:0000313" key="2">
    <source>
        <dbReference type="Proteomes" id="UP001062846"/>
    </source>
</evidence>